<sequence>MNSLQQITDAWGKWYSQQHGTTCRFTASTDYSSQSFLDDYHQYQVSTTAQNIVYDDNSLPTNGSEIAFKTIYNNNTQAANQQSLIETATSTQSFEWSITEAVSIGVEISATEGVPAVASSTQKVTVNLSLSSTQKSTVTNTQSWSVNTILTIPPQSTIKADIVIGTQSYNINFTLSVMLNGYVAIWNNDKVNGHWLWFIPITQVFSDCIANNIIDTSGYDFVGGGISTTASGVFTGSQGISVGVNTTQYPLNSNTDAAKEPGFIDTPAVSKIVAMAGKE</sequence>
<gene>
    <name evidence="1" type="ORF">BBI00_04690</name>
    <name evidence="2" type="ORF">EJ377_22440</name>
</gene>
<dbReference type="EMBL" id="MAYG01000001">
    <property type="protein sequence ID" value="OCA73681.1"/>
    <property type="molecule type" value="Genomic_DNA"/>
</dbReference>
<dbReference type="EMBL" id="RYFC01000003">
    <property type="protein sequence ID" value="RTZ46723.1"/>
    <property type="molecule type" value="Genomic_DNA"/>
</dbReference>
<protein>
    <submittedName>
        <fullName evidence="2">Cytotoxin leucocidin</fullName>
    </submittedName>
</protein>
<evidence type="ECO:0000313" key="4">
    <source>
        <dbReference type="Proteomes" id="UP000276953"/>
    </source>
</evidence>
<proteinExistence type="predicted"/>
<reference evidence="2 4" key="3">
    <citation type="submission" date="2018-12" db="EMBL/GenBank/DDBJ databases">
        <title>Draft Genome Sequence of Chryseobacterium arthrosphaerae strain ED882-96 Isolated from the Blood of a Patient with Liver Cirrhosis in Taiwan.</title>
        <authorList>
            <person name="Lin J.-N."/>
            <person name="Lai C.-H."/>
            <person name="Yang C.-H."/>
            <person name="Huang Y.-H."/>
        </authorList>
    </citation>
    <scope>NUCLEOTIDE SEQUENCE [LARGE SCALE GENOMIC DNA]</scope>
    <source>
        <strain evidence="2 4">ED882-96</strain>
    </source>
</reference>
<dbReference type="AlphaFoldDB" id="A0A1B8ZQ11"/>
<dbReference type="Proteomes" id="UP000276953">
    <property type="component" value="Unassembled WGS sequence"/>
</dbReference>
<dbReference type="Proteomes" id="UP000093432">
    <property type="component" value="Unassembled WGS sequence"/>
</dbReference>
<evidence type="ECO:0000313" key="3">
    <source>
        <dbReference type="Proteomes" id="UP000093432"/>
    </source>
</evidence>
<dbReference type="Gene3D" id="2.170.15.10">
    <property type="entry name" value="Proaerolysin, chain A, domain 3"/>
    <property type="match status" value="1"/>
</dbReference>
<dbReference type="STRING" id="651561.BBI00_04690"/>
<dbReference type="PANTHER" id="PTHR34007">
    <property type="entry name" value="AEROLYSIN-LIKE PROTEIN-RELATED"/>
    <property type="match status" value="1"/>
</dbReference>
<organism evidence="1 3">
    <name type="scientific">Chryseobacterium arthrosphaerae</name>
    <dbReference type="NCBI Taxonomy" id="651561"/>
    <lineage>
        <taxon>Bacteria</taxon>
        <taxon>Pseudomonadati</taxon>
        <taxon>Bacteroidota</taxon>
        <taxon>Flavobacteriia</taxon>
        <taxon>Flavobacteriales</taxon>
        <taxon>Weeksellaceae</taxon>
        <taxon>Chryseobacterium group</taxon>
        <taxon>Chryseobacterium</taxon>
    </lineage>
</organism>
<dbReference type="PANTHER" id="PTHR34007:SF1">
    <property type="entry name" value="AEROLYSIN-LIKE PROTEIN-RELATED"/>
    <property type="match status" value="1"/>
</dbReference>
<dbReference type="Pfam" id="PF03318">
    <property type="entry name" value="ETX_MTX2"/>
    <property type="match status" value="1"/>
</dbReference>
<dbReference type="CDD" id="cd20237">
    <property type="entry name" value="PFM_LIN24-like"/>
    <property type="match status" value="1"/>
</dbReference>
<comment type="caution">
    <text evidence="1">The sequence shown here is derived from an EMBL/GenBank/DDBJ whole genome shotgun (WGS) entry which is preliminary data.</text>
</comment>
<dbReference type="KEGG" id="carh:EGY05_07895"/>
<evidence type="ECO:0000313" key="1">
    <source>
        <dbReference type="EMBL" id="OCA73681.1"/>
    </source>
</evidence>
<name>A0A1B8ZQ11_9FLAO</name>
<dbReference type="SUPFAM" id="SSF56973">
    <property type="entry name" value="Aerolisin/ETX pore-forming domain"/>
    <property type="match status" value="1"/>
</dbReference>
<reference evidence="1" key="1">
    <citation type="submission" date="2016-07" db="EMBL/GenBank/DDBJ databases">
        <authorList>
            <person name="Jeong J.-J."/>
            <person name="Kim D.W."/>
            <person name="Sang M.K."/>
            <person name="Choi I.-G."/>
            <person name="Kim K.D."/>
        </authorList>
    </citation>
    <scope>NUCLEOTIDE SEQUENCE</scope>
    <source>
        <strain evidence="1">CC-VM-7</strain>
    </source>
</reference>
<reference evidence="3" key="2">
    <citation type="submission" date="2016-07" db="EMBL/GenBank/DDBJ databases">
        <authorList>
            <person name="Florea S."/>
            <person name="Webb J.S."/>
            <person name="Jaromczyk J."/>
            <person name="Schardl C.L."/>
        </authorList>
    </citation>
    <scope>NUCLEOTIDE SEQUENCE [LARGE SCALE GENOMIC DNA]</scope>
    <source>
        <strain evidence="3">CC-VM-7</strain>
    </source>
</reference>
<accession>A0A1B8ZQ11</accession>
<dbReference type="RefSeq" id="WP_065397681.1">
    <property type="nucleotide sequence ID" value="NZ_CP033811.1"/>
</dbReference>
<dbReference type="InterPro" id="IPR004991">
    <property type="entry name" value="Aerolysin-like"/>
</dbReference>
<dbReference type="OrthoDB" id="1495556at2"/>
<evidence type="ECO:0000313" key="2">
    <source>
        <dbReference type="EMBL" id="RTZ46723.1"/>
    </source>
</evidence>
<dbReference type="InterPro" id="IPR053280">
    <property type="entry name" value="Aerolysin-like_pore-former"/>
</dbReference>